<proteinExistence type="predicted"/>
<reference evidence="1 2" key="1">
    <citation type="submission" date="2018-05" db="EMBL/GenBank/DDBJ databases">
        <authorList>
            <consortium name="IHU Genomes"/>
        </authorList>
    </citation>
    <scope>NUCLEOTIDE SEQUENCE [LARGE SCALE GENOMIC DNA]</scope>
    <source>
        <strain evidence="1 2">P7336</strain>
    </source>
</reference>
<dbReference type="EMBL" id="UEGW01000001">
    <property type="protein sequence ID" value="SRX93598.1"/>
    <property type="molecule type" value="Genomic_DNA"/>
</dbReference>
<protein>
    <submittedName>
        <fullName evidence="1">Uncharacterized protein</fullName>
    </submittedName>
</protein>
<gene>
    <name evidence="1" type="ORF">MSP7336_01837</name>
</gene>
<name>A0A375YXI8_MYCSH</name>
<accession>A0A375YXI8</accession>
<dbReference type="AlphaFoldDB" id="A0A375YXI8"/>
<sequence>MPDSSVATRKVWPVWTPDDYRKLVEHARRFAGLPLIRHEPMLPAHDGDMAEIGALIDCIFAEAERTNTAPGPLHPNLVETEAAWHAADFERCTPGELLGTNPELWPDPIGDILASWPARIVAPVVIP</sequence>
<keyword evidence="2" id="KW-1185">Reference proteome</keyword>
<dbReference type="Proteomes" id="UP000252015">
    <property type="component" value="Unassembled WGS sequence"/>
</dbReference>
<evidence type="ECO:0000313" key="1">
    <source>
        <dbReference type="EMBL" id="SRX93598.1"/>
    </source>
</evidence>
<evidence type="ECO:0000313" key="2">
    <source>
        <dbReference type="Proteomes" id="UP000252015"/>
    </source>
</evidence>
<organism evidence="1 2">
    <name type="scientific">Mycobacterium shimoidei</name>
    <dbReference type="NCBI Taxonomy" id="29313"/>
    <lineage>
        <taxon>Bacteria</taxon>
        <taxon>Bacillati</taxon>
        <taxon>Actinomycetota</taxon>
        <taxon>Actinomycetes</taxon>
        <taxon>Mycobacteriales</taxon>
        <taxon>Mycobacteriaceae</taxon>
        <taxon>Mycobacterium</taxon>
    </lineage>
</organism>